<keyword evidence="1" id="KW-0808">Transferase</keyword>
<dbReference type="Pfam" id="PF00583">
    <property type="entry name" value="Acetyltransf_1"/>
    <property type="match status" value="1"/>
</dbReference>
<dbReference type="PROSITE" id="PS51186">
    <property type="entry name" value="GNAT"/>
    <property type="match status" value="1"/>
</dbReference>
<dbReference type="CDD" id="cd04301">
    <property type="entry name" value="NAT_SF"/>
    <property type="match status" value="1"/>
</dbReference>
<dbReference type="PANTHER" id="PTHR43877">
    <property type="entry name" value="AMINOALKYLPHOSPHONATE N-ACETYLTRANSFERASE-RELATED-RELATED"/>
    <property type="match status" value="1"/>
</dbReference>
<organism evidence="4 5">
    <name type="scientific">Aeromicrobium halocynthiae</name>
    <dbReference type="NCBI Taxonomy" id="560557"/>
    <lineage>
        <taxon>Bacteria</taxon>
        <taxon>Bacillati</taxon>
        <taxon>Actinomycetota</taxon>
        <taxon>Actinomycetes</taxon>
        <taxon>Propionibacteriales</taxon>
        <taxon>Nocardioidaceae</taxon>
        <taxon>Aeromicrobium</taxon>
    </lineage>
</organism>
<comment type="caution">
    <text evidence="4">The sequence shown here is derived from an EMBL/GenBank/DDBJ whole genome shotgun (WGS) entry which is preliminary data.</text>
</comment>
<name>A0ABN2W0L2_9ACTN</name>
<reference evidence="4 5" key="1">
    <citation type="journal article" date="2019" name="Int. J. Syst. Evol. Microbiol.">
        <title>The Global Catalogue of Microorganisms (GCM) 10K type strain sequencing project: providing services to taxonomists for standard genome sequencing and annotation.</title>
        <authorList>
            <consortium name="The Broad Institute Genomics Platform"/>
            <consortium name="The Broad Institute Genome Sequencing Center for Infectious Disease"/>
            <person name="Wu L."/>
            <person name="Ma J."/>
        </authorList>
    </citation>
    <scope>NUCLEOTIDE SEQUENCE [LARGE SCALE GENOMIC DNA]</scope>
    <source>
        <strain evidence="4 5">JCM 15749</strain>
    </source>
</reference>
<sequence length="185" mass="20438">MSADVSVRLAWPDDAPAVADVQLRTWRAEYADVLGDDVVAGLDPEGVAERWRASVVAPPEARMRVLVALERATVRGYAVVHPCFDPDADRVADGEVGGFVVDPEHRRAGHGSRLLQAAVDTLRADRFTRAVWWLSSTDDVLRRFLVESGWETDGAHRELQDETGRAIKQVRLHTALTDESELTEG</sequence>
<dbReference type="Proteomes" id="UP001501480">
    <property type="component" value="Unassembled WGS sequence"/>
</dbReference>
<dbReference type="InterPro" id="IPR000182">
    <property type="entry name" value="GNAT_dom"/>
</dbReference>
<dbReference type="InterPro" id="IPR016181">
    <property type="entry name" value="Acyl_CoA_acyltransferase"/>
</dbReference>
<evidence type="ECO:0000313" key="4">
    <source>
        <dbReference type="EMBL" id="GAA2079500.1"/>
    </source>
</evidence>
<dbReference type="Gene3D" id="3.40.630.30">
    <property type="match status" value="1"/>
</dbReference>
<dbReference type="InterPro" id="IPR050832">
    <property type="entry name" value="Bact_Acetyltransf"/>
</dbReference>
<keyword evidence="2" id="KW-0012">Acyltransferase</keyword>
<feature type="domain" description="N-acetyltransferase" evidence="3">
    <location>
        <begin position="5"/>
        <end position="171"/>
    </location>
</feature>
<dbReference type="SUPFAM" id="SSF55729">
    <property type="entry name" value="Acyl-CoA N-acyltransferases (Nat)"/>
    <property type="match status" value="1"/>
</dbReference>
<dbReference type="RefSeq" id="WP_344327481.1">
    <property type="nucleotide sequence ID" value="NZ_BAAAPY010000006.1"/>
</dbReference>
<evidence type="ECO:0000313" key="5">
    <source>
        <dbReference type="Proteomes" id="UP001501480"/>
    </source>
</evidence>
<accession>A0ABN2W0L2</accession>
<protein>
    <recommendedName>
        <fullName evidence="3">N-acetyltransferase domain-containing protein</fullName>
    </recommendedName>
</protein>
<evidence type="ECO:0000256" key="1">
    <source>
        <dbReference type="ARBA" id="ARBA00022679"/>
    </source>
</evidence>
<evidence type="ECO:0000256" key="2">
    <source>
        <dbReference type="ARBA" id="ARBA00023315"/>
    </source>
</evidence>
<keyword evidence="5" id="KW-1185">Reference proteome</keyword>
<proteinExistence type="predicted"/>
<gene>
    <name evidence="4" type="ORF">GCM10009821_19600</name>
</gene>
<evidence type="ECO:0000259" key="3">
    <source>
        <dbReference type="PROSITE" id="PS51186"/>
    </source>
</evidence>
<dbReference type="EMBL" id="BAAAPY010000006">
    <property type="protein sequence ID" value="GAA2079500.1"/>
    <property type="molecule type" value="Genomic_DNA"/>
</dbReference>